<accession>D5EIH4</accession>
<dbReference type="InterPro" id="IPR002591">
    <property type="entry name" value="Phosphodiest/P_Trfase"/>
</dbReference>
<dbReference type="HOGENOM" id="CLU_340615_0_0_0"/>
<dbReference type="PROSITE" id="PS50005">
    <property type="entry name" value="TPR"/>
    <property type="match status" value="1"/>
</dbReference>
<reference evidence="4 5" key="1">
    <citation type="journal article" date="2010" name="Stand. Genomic Sci.">
        <title>Complete genome sequence of Coraliomargarita akajimensis type strain (04OKA010-24).</title>
        <authorList>
            <person name="Mavromatis K."/>
            <person name="Abt B."/>
            <person name="Brambilla E."/>
            <person name="Lapidus A."/>
            <person name="Copeland A."/>
            <person name="Deshpande S."/>
            <person name="Nolan M."/>
            <person name="Lucas S."/>
            <person name="Tice H."/>
            <person name="Cheng J.F."/>
            <person name="Han C."/>
            <person name="Detter J.C."/>
            <person name="Woyke T."/>
            <person name="Goodwin L."/>
            <person name="Pitluck S."/>
            <person name="Held B."/>
            <person name="Brettin T."/>
            <person name="Tapia R."/>
            <person name="Ivanova N."/>
            <person name="Mikhailova N."/>
            <person name="Pati A."/>
            <person name="Liolios K."/>
            <person name="Chen A."/>
            <person name="Palaniappan K."/>
            <person name="Land M."/>
            <person name="Hauser L."/>
            <person name="Chang Y.J."/>
            <person name="Jeffries C.D."/>
            <person name="Rohde M."/>
            <person name="Goker M."/>
            <person name="Bristow J."/>
            <person name="Eisen J.A."/>
            <person name="Markowitz V."/>
            <person name="Hugenholtz P."/>
            <person name="Klenk H.P."/>
            <person name="Kyrpides N.C."/>
        </authorList>
    </citation>
    <scope>NUCLEOTIDE SEQUENCE [LARGE SCALE GENOMIC DNA]</scope>
    <source>
        <strain evidence="5">DSM 45221 / IAM 15411 / JCM 23193 / KCTC 12865</strain>
    </source>
</reference>
<dbReference type="Pfam" id="PF00685">
    <property type="entry name" value="Sulfotransfer_1"/>
    <property type="match status" value="1"/>
</dbReference>
<dbReference type="InterPro" id="IPR017850">
    <property type="entry name" value="Alkaline_phosphatase_core_sf"/>
</dbReference>
<dbReference type="GO" id="GO:0016787">
    <property type="term" value="F:hydrolase activity"/>
    <property type="evidence" value="ECO:0007669"/>
    <property type="project" value="UniProtKB-ARBA"/>
</dbReference>
<sequence>MKARKVLLIGWDAADWNVARPLVEQGKMPTLKRLMDEGVSGNLATIQPVLSPMLWTSIATGKRAWKHGIHGFTEPAPGGVGIQPITNLSRKTKAVWNIFNQQGWKSNVIGWWPSSPVEPINGVMISNHYQQVVADLGKPWPMRPGTVHPEELEEPLKDLRIHPAELENEHILPFIPRASEIDQAKDKRMASCAKVLAEISSVHAAATACMQLEPWDFMAVYYDGIDHFGHGFMKFHPPRLPWVGEKEFELYKDVIEAGYRYHDMMLETLLRLAGDDTTVMLISDHGFEPGNLRPQRLPNEPAGPAAEHSPFGMFCLRGPGIRKGETIHGASLLDITPTLLHLNGLAVGRDMDGKVLVNCFEDEQTVEFIETWEAVDGDDGQHPANMQLDVSESRESIKQLVDLGYIDEPDPDLGKAIDETVRELKYNLAQAYMDGGLYADAADVLEKLWDRWPELSRFGTKLLNCRLAQGDPKVSRAALDKLRQRKDAAARTGLEELKAYNEQLAARQSEAKAQAESAGEEYVEEPLTPAELKTLRRLKAQTGVNPNALAYFEGAVCLQEGRAKDALAVLQQAESVQTAHKPSLYIKMGACHAALEQWSEAEAYYIKALNLAPNDPSARTGLAQIHLRQKNFFQAAAEALAAIELIFENPKAQTLYGTALMHLQRFKLAEQALLAAVRYAPNYRMAHEQLVQLYSSGPFKDTAKAAEHRELAAAAKTVNQTRMHEKQFEGTGELVDFPAIEPRSGRLSSVTEEALIVVSGLPRSGTSLMMQMLHAGGVSVVSDAVREADDSNPKGYFEDERVKQLASKQERDWLLEGRGKAIKIVAPVVTFIPEQLSAKVIFMQRDSSEVVDSQRVMLERDAKAGASSSDSSLTKVYAQHLQQCNRWSEQRENVEVLPIRYTDAVHSPASVVQQVAEFLGVPLDVAAMAAVVDQRLYRQRAES</sequence>
<dbReference type="Gene3D" id="1.25.40.10">
    <property type="entry name" value="Tetratricopeptide repeat domain"/>
    <property type="match status" value="2"/>
</dbReference>
<dbReference type="GO" id="GO:0008146">
    <property type="term" value="F:sulfotransferase activity"/>
    <property type="evidence" value="ECO:0007669"/>
    <property type="project" value="InterPro"/>
</dbReference>
<dbReference type="EMBL" id="CP001998">
    <property type="protein sequence ID" value="ADE54240.1"/>
    <property type="molecule type" value="Genomic_DNA"/>
</dbReference>
<dbReference type="eggNOG" id="COG0457">
    <property type="taxonomic scope" value="Bacteria"/>
</dbReference>
<protein>
    <submittedName>
        <fullName evidence="4">Type I phosphodiesterase/nucleotide pyrophosphatase</fullName>
    </submittedName>
</protein>
<keyword evidence="1" id="KW-0802">TPR repeat</keyword>
<dbReference type="OrthoDB" id="9779418at2"/>
<dbReference type="InterPro" id="IPR019734">
    <property type="entry name" value="TPR_rpt"/>
</dbReference>
<dbReference type="AlphaFoldDB" id="D5EIH4"/>
<proteinExistence type="predicted"/>
<dbReference type="SUPFAM" id="SSF53649">
    <property type="entry name" value="Alkaline phosphatase-like"/>
    <property type="match status" value="1"/>
</dbReference>
<dbReference type="PANTHER" id="PTHR10151">
    <property type="entry name" value="ECTONUCLEOTIDE PYROPHOSPHATASE/PHOSPHODIESTERASE"/>
    <property type="match status" value="1"/>
</dbReference>
<dbReference type="InterPro" id="IPR027417">
    <property type="entry name" value="P-loop_NTPase"/>
</dbReference>
<keyword evidence="5" id="KW-1185">Reference proteome</keyword>
<name>D5EIH4_CORAD</name>
<dbReference type="SUPFAM" id="SSF48452">
    <property type="entry name" value="TPR-like"/>
    <property type="match status" value="1"/>
</dbReference>
<evidence type="ECO:0000256" key="2">
    <source>
        <dbReference type="SAM" id="Coils"/>
    </source>
</evidence>
<dbReference type="Gene3D" id="3.40.50.300">
    <property type="entry name" value="P-loop containing nucleotide triphosphate hydrolases"/>
    <property type="match status" value="1"/>
</dbReference>
<dbReference type="Gene3D" id="3.40.720.10">
    <property type="entry name" value="Alkaline Phosphatase, subunit A"/>
    <property type="match status" value="1"/>
</dbReference>
<evidence type="ECO:0000313" key="5">
    <source>
        <dbReference type="Proteomes" id="UP000000925"/>
    </source>
</evidence>
<gene>
    <name evidence="4" type="ordered locus">Caka_1220</name>
</gene>
<keyword evidence="2" id="KW-0175">Coiled coil</keyword>
<dbReference type="STRING" id="583355.Caka_1220"/>
<dbReference type="SUPFAM" id="SSF52540">
    <property type="entry name" value="P-loop containing nucleoside triphosphate hydrolases"/>
    <property type="match status" value="1"/>
</dbReference>
<evidence type="ECO:0000313" key="4">
    <source>
        <dbReference type="EMBL" id="ADE54240.1"/>
    </source>
</evidence>
<feature type="repeat" description="TPR" evidence="1">
    <location>
        <begin position="582"/>
        <end position="615"/>
    </location>
</feature>
<dbReference type="Proteomes" id="UP000000925">
    <property type="component" value="Chromosome"/>
</dbReference>
<dbReference type="InterPro" id="IPR011990">
    <property type="entry name" value="TPR-like_helical_dom_sf"/>
</dbReference>
<dbReference type="InterPro" id="IPR000863">
    <property type="entry name" value="Sulfotransferase_dom"/>
</dbReference>
<dbReference type="Pfam" id="PF01663">
    <property type="entry name" value="Phosphodiest"/>
    <property type="match status" value="1"/>
</dbReference>
<dbReference type="RefSeq" id="WP_013042962.1">
    <property type="nucleotide sequence ID" value="NC_014008.1"/>
</dbReference>
<dbReference type="eggNOG" id="COG3379">
    <property type="taxonomic scope" value="Bacteria"/>
</dbReference>
<evidence type="ECO:0000259" key="3">
    <source>
        <dbReference type="Pfam" id="PF00685"/>
    </source>
</evidence>
<dbReference type="eggNOG" id="COG3551">
    <property type="taxonomic scope" value="Bacteria"/>
</dbReference>
<evidence type="ECO:0000256" key="1">
    <source>
        <dbReference type="PROSITE-ProRule" id="PRU00339"/>
    </source>
</evidence>
<feature type="domain" description="Sulfotransferase" evidence="3">
    <location>
        <begin position="756"/>
        <end position="933"/>
    </location>
</feature>
<dbReference type="SMART" id="SM00028">
    <property type="entry name" value="TPR"/>
    <property type="match status" value="4"/>
</dbReference>
<dbReference type="PANTHER" id="PTHR10151:SF120">
    <property type="entry name" value="BIS(5'-ADENOSYL)-TRIPHOSPHATASE"/>
    <property type="match status" value="1"/>
</dbReference>
<organism evidence="4 5">
    <name type="scientific">Coraliomargarita akajimensis (strain DSM 45221 / IAM 15411 / JCM 23193 / KCTC 12865 / 04OKA010-24)</name>
    <dbReference type="NCBI Taxonomy" id="583355"/>
    <lineage>
        <taxon>Bacteria</taxon>
        <taxon>Pseudomonadati</taxon>
        <taxon>Verrucomicrobiota</taxon>
        <taxon>Opitutia</taxon>
        <taxon>Puniceicoccales</taxon>
        <taxon>Coraliomargaritaceae</taxon>
        <taxon>Coraliomargarita</taxon>
    </lineage>
</organism>
<dbReference type="KEGG" id="caa:Caka_1220"/>
<feature type="coiled-coil region" evidence="2">
    <location>
        <begin position="494"/>
        <end position="521"/>
    </location>
</feature>